<comment type="caution">
    <text evidence="2">The sequence shown here is derived from an EMBL/GenBank/DDBJ whole genome shotgun (WGS) entry which is preliminary data.</text>
</comment>
<reference evidence="3" key="1">
    <citation type="journal article" date="2019" name="Int. J. Syst. Evol. Microbiol.">
        <title>The Global Catalogue of Microorganisms (GCM) 10K type strain sequencing project: providing services to taxonomists for standard genome sequencing and annotation.</title>
        <authorList>
            <consortium name="The Broad Institute Genomics Platform"/>
            <consortium name="The Broad Institute Genome Sequencing Center for Infectious Disease"/>
            <person name="Wu L."/>
            <person name="Ma J."/>
        </authorList>
    </citation>
    <scope>NUCLEOTIDE SEQUENCE [LARGE SCALE GENOMIC DNA]</scope>
    <source>
        <strain evidence="3">CGMCC 1.12791</strain>
    </source>
</reference>
<evidence type="ECO:0000313" key="3">
    <source>
        <dbReference type="Proteomes" id="UP000597341"/>
    </source>
</evidence>
<feature type="transmembrane region" description="Helical" evidence="1">
    <location>
        <begin position="24"/>
        <end position="46"/>
    </location>
</feature>
<keyword evidence="1" id="KW-1133">Transmembrane helix</keyword>
<dbReference type="Proteomes" id="UP000597341">
    <property type="component" value="Unassembled WGS sequence"/>
</dbReference>
<keyword evidence="1" id="KW-0812">Transmembrane</keyword>
<dbReference type="EMBL" id="BNAD01000001">
    <property type="protein sequence ID" value="GHE15953.1"/>
    <property type="molecule type" value="Genomic_DNA"/>
</dbReference>
<organism evidence="2 3">
    <name type="scientific">Nocardioides flavus</name>
    <name type="common">ex Wang et al. 2016</name>
    <dbReference type="NCBI Taxonomy" id="2058780"/>
    <lineage>
        <taxon>Bacteria</taxon>
        <taxon>Bacillati</taxon>
        <taxon>Actinomycetota</taxon>
        <taxon>Actinomycetes</taxon>
        <taxon>Propionibacteriales</taxon>
        <taxon>Nocardioidaceae</taxon>
        <taxon>Nocardioides</taxon>
    </lineage>
</organism>
<keyword evidence="3" id="KW-1185">Reference proteome</keyword>
<evidence type="ECO:0000313" key="2">
    <source>
        <dbReference type="EMBL" id="GHE15953.1"/>
    </source>
</evidence>
<feature type="transmembrane region" description="Helical" evidence="1">
    <location>
        <begin position="58"/>
        <end position="79"/>
    </location>
</feature>
<keyword evidence="1" id="KW-0472">Membrane</keyword>
<accession>A0ABQ3HH51</accession>
<proteinExistence type="predicted"/>
<feature type="transmembrane region" description="Helical" evidence="1">
    <location>
        <begin position="91"/>
        <end position="110"/>
    </location>
</feature>
<sequence>MMTAPSHAHRGSSHWAPESRSGRWAVSLAGLALAGTVSLAIAFAAGLEPGDTFSDNRLVTGTGAVILASAIASVVAGGVARTRHDDHGRSVVAATVVGVLLTLSTLQQVAEGLGWMTG</sequence>
<protein>
    <submittedName>
        <fullName evidence="2">Uncharacterized protein</fullName>
    </submittedName>
</protein>
<name>A0ABQ3HH51_9ACTN</name>
<evidence type="ECO:0000256" key="1">
    <source>
        <dbReference type="SAM" id="Phobius"/>
    </source>
</evidence>
<dbReference type="RefSeq" id="WP_191277899.1">
    <property type="nucleotide sequence ID" value="NZ_BNAD01000001.1"/>
</dbReference>
<gene>
    <name evidence="2" type="ORF">GCM10011376_06610</name>
</gene>